<dbReference type="EMBL" id="CAKOFQ010007851">
    <property type="protein sequence ID" value="CAH2009058.1"/>
    <property type="molecule type" value="Genomic_DNA"/>
</dbReference>
<evidence type="ECO:0000256" key="1">
    <source>
        <dbReference type="SAM" id="MobiDB-lite"/>
    </source>
</evidence>
<accession>A0A9P0Q357</accession>
<sequence length="395" mass="42749">MSKPRNQTVIIPADQVVPDEALVIEIPKTLRNKPVVIARAKEGSQTRNCCDATDYSMFLSNVQSSKSAPGIMAGGVYVSSYSQHEDQSISRPHPGTPPSHQMPTYSQTIAGSDRQCGNLTANIFMQTPKKQTAAITTSTESFGEFNKSMIMDRDSDDEDNKVKTKGKTKEKDVQISPPTASDKFFENLTKAIFTSPKPDDYQTLCMKCCEQEQNAPPSIPRSPSPPALISSTLTDDCGRYCSKERLEPPPAPICPPRPSAVPYKPSVPNTSLADSSKVHCSKCCALAAGNLPLTTGHFKCIPSSSHHRPPKDDAPSLLTVEELERIKTKFLEAKIKLSNLIKCTTPRQAQSANPIGCSGGQSFKNVATPVSSDTSGPCPICQDAVQGPSQHICRR</sequence>
<feature type="region of interest" description="Disordered" evidence="1">
    <location>
        <begin position="151"/>
        <end position="180"/>
    </location>
</feature>
<dbReference type="AlphaFoldDB" id="A0A9P0Q357"/>
<organism evidence="2 3">
    <name type="scientific">Acanthoscelides obtectus</name>
    <name type="common">Bean weevil</name>
    <name type="synonym">Bruchus obtectus</name>
    <dbReference type="NCBI Taxonomy" id="200917"/>
    <lineage>
        <taxon>Eukaryota</taxon>
        <taxon>Metazoa</taxon>
        <taxon>Ecdysozoa</taxon>
        <taxon>Arthropoda</taxon>
        <taxon>Hexapoda</taxon>
        <taxon>Insecta</taxon>
        <taxon>Pterygota</taxon>
        <taxon>Neoptera</taxon>
        <taxon>Endopterygota</taxon>
        <taxon>Coleoptera</taxon>
        <taxon>Polyphaga</taxon>
        <taxon>Cucujiformia</taxon>
        <taxon>Chrysomeloidea</taxon>
        <taxon>Chrysomelidae</taxon>
        <taxon>Bruchinae</taxon>
        <taxon>Bruchini</taxon>
        <taxon>Acanthoscelides</taxon>
    </lineage>
</organism>
<feature type="region of interest" description="Disordered" evidence="1">
    <location>
        <begin position="83"/>
        <end position="103"/>
    </location>
</feature>
<gene>
    <name evidence="2" type="ORF">ACAOBT_LOCUS30596</name>
</gene>
<dbReference type="Proteomes" id="UP001152888">
    <property type="component" value="Unassembled WGS sequence"/>
</dbReference>
<dbReference type="OrthoDB" id="10454468at2759"/>
<reference evidence="2" key="1">
    <citation type="submission" date="2022-03" db="EMBL/GenBank/DDBJ databases">
        <authorList>
            <person name="Sayadi A."/>
        </authorList>
    </citation>
    <scope>NUCLEOTIDE SEQUENCE</scope>
</reference>
<proteinExistence type="predicted"/>
<keyword evidence="3" id="KW-1185">Reference proteome</keyword>
<name>A0A9P0Q357_ACAOB</name>
<protein>
    <submittedName>
        <fullName evidence="2">Uncharacterized protein</fullName>
    </submittedName>
</protein>
<evidence type="ECO:0000313" key="2">
    <source>
        <dbReference type="EMBL" id="CAH2009058.1"/>
    </source>
</evidence>
<evidence type="ECO:0000313" key="3">
    <source>
        <dbReference type="Proteomes" id="UP001152888"/>
    </source>
</evidence>
<comment type="caution">
    <text evidence="2">The sequence shown here is derived from an EMBL/GenBank/DDBJ whole genome shotgun (WGS) entry which is preliminary data.</text>
</comment>